<dbReference type="EMBL" id="AMCI01005236">
    <property type="protein sequence ID" value="EJW96533.1"/>
    <property type="molecule type" value="Genomic_DNA"/>
</dbReference>
<name>J9FQ06_9ZZZZ</name>
<evidence type="ECO:0000313" key="1">
    <source>
        <dbReference type="EMBL" id="EJW96533.1"/>
    </source>
</evidence>
<organism evidence="1">
    <name type="scientific">gut metagenome</name>
    <dbReference type="NCBI Taxonomy" id="749906"/>
    <lineage>
        <taxon>unclassified sequences</taxon>
        <taxon>metagenomes</taxon>
        <taxon>organismal metagenomes</taxon>
    </lineage>
</organism>
<dbReference type="AlphaFoldDB" id="J9FQ06"/>
<sequence>MISMACSTPFAVISFLLSLSIFKSSAKIEASFSSSVKSNCKARLAVLNRPLAFIHGPNTKPM</sequence>
<protein>
    <submittedName>
        <fullName evidence="1">Secreted protein</fullName>
    </submittedName>
</protein>
<comment type="caution">
    <text evidence="1">The sequence shown here is derived from an EMBL/GenBank/DDBJ whole genome shotgun (WGS) entry which is preliminary data.</text>
</comment>
<proteinExistence type="predicted"/>
<reference evidence="1" key="1">
    <citation type="journal article" date="2012" name="PLoS ONE">
        <title>Gene sets for utilization of primary and secondary nutrition supplies in the distal gut of endangered iberian lynx.</title>
        <authorList>
            <person name="Alcaide M."/>
            <person name="Messina E."/>
            <person name="Richter M."/>
            <person name="Bargiela R."/>
            <person name="Peplies J."/>
            <person name="Huws S.A."/>
            <person name="Newbold C.J."/>
            <person name="Golyshin P.N."/>
            <person name="Simon M.A."/>
            <person name="Lopez G."/>
            <person name="Yakimov M.M."/>
            <person name="Ferrer M."/>
        </authorList>
    </citation>
    <scope>NUCLEOTIDE SEQUENCE</scope>
</reference>
<accession>J9FQ06</accession>
<gene>
    <name evidence="1" type="ORF">EVA_15359</name>
</gene>